<dbReference type="Proteomes" id="UP000324209">
    <property type="component" value="Chromosome"/>
</dbReference>
<name>A0A5C1QM30_9SPIO</name>
<feature type="transmembrane region" description="Helical" evidence="1">
    <location>
        <begin position="6"/>
        <end position="27"/>
    </location>
</feature>
<dbReference type="InterPro" id="IPR008407">
    <property type="entry name" value="Brnchd-chn_aa_trnsp_AzlD"/>
</dbReference>
<dbReference type="KEGG" id="ock:EXM22_10430"/>
<feature type="transmembrane region" description="Helical" evidence="1">
    <location>
        <begin position="39"/>
        <end position="59"/>
    </location>
</feature>
<dbReference type="Pfam" id="PF05437">
    <property type="entry name" value="AzlD"/>
    <property type="match status" value="1"/>
</dbReference>
<proteinExistence type="predicted"/>
<evidence type="ECO:0000313" key="2">
    <source>
        <dbReference type="EMBL" id="QEN08378.1"/>
    </source>
</evidence>
<evidence type="ECO:0000256" key="1">
    <source>
        <dbReference type="SAM" id="Phobius"/>
    </source>
</evidence>
<keyword evidence="1" id="KW-0812">Transmembrane</keyword>
<dbReference type="EMBL" id="CP036150">
    <property type="protein sequence ID" value="QEN08378.1"/>
    <property type="molecule type" value="Genomic_DNA"/>
</dbReference>
<reference evidence="2 3" key="1">
    <citation type="submission" date="2019-02" db="EMBL/GenBank/DDBJ databases">
        <title>Complete Genome Sequence and Methylome Analysis of free living Spirochaetas.</title>
        <authorList>
            <person name="Fomenkov A."/>
            <person name="Dubinina G."/>
            <person name="Leshcheva N."/>
            <person name="Mikheeva N."/>
            <person name="Grabovich M."/>
            <person name="Vincze T."/>
            <person name="Roberts R.J."/>
        </authorList>
    </citation>
    <scope>NUCLEOTIDE SEQUENCE [LARGE SCALE GENOMIC DNA]</scope>
    <source>
        <strain evidence="2 3">K2</strain>
    </source>
</reference>
<keyword evidence="1" id="KW-1133">Transmembrane helix</keyword>
<keyword evidence="3" id="KW-1185">Reference proteome</keyword>
<feature type="transmembrane region" description="Helical" evidence="1">
    <location>
        <begin position="90"/>
        <end position="108"/>
    </location>
</feature>
<evidence type="ECO:0000313" key="3">
    <source>
        <dbReference type="Proteomes" id="UP000324209"/>
    </source>
</evidence>
<keyword evidence="1" id="KW-0472">Membrane</keyword>
<organism evidence="2 3">
    <name type="scientific">Oceanispirochaeta crateris</name>
    <dbReference type="NCBI Taxonomy" id="2518645"/>
    <lineage>
        <taxon>Bacteria</taxon>
        <taxon>Pseudomonadati</taxon>
        <taxon>Spirochaetota</taxon>
        <taxon>Spirochaetia</taxon>
        <taxon>Spirochaetales</taxon>
        <taxon>Spirochaetaceae</taxon>
        <taxon>Oceanispirochaeta</taxon>
    </lineage>
</organism>
<sequence length="109" mass="12280">MSGQEVLMLAGMTAVTFLIRYILLALADRFQMPDLMERALYYVPPAVLTAIIMPSVLLPEGSWDISWQNAYIFGSLAALTAGSLWRKHTLMASIASGLFVFFLWRFLFI</sequence>
<dbReference type="AlphaFoldDB" id="A0A5C1QM30"/>
<gene>
    <name evidence="2" type="ORF">EXM22_10430</name>
</gene>
<accession>A0A5C1QM30</accession>
<dbReference type="OrthoDB" id="8942869at2"/>
<dbReference type="RefSeq" id="WP_149486459.1">
    <property type="nucleotide sequence ID" value="NZ_CP036150.1"/>
</dbReference>
<protein>
    <submittedName>
        <fullName evidence="2">AzlD domain-containing protein</fullName>
    </submittedName>
</protein>